<gene>
    <name evidence="3" type="ORF">R2APBS1_1878</name>
</gene>
<dbReference type="GO" id="GO:0006950">
    <property type="term" value="P:response to stress"/>
    <property type="evidence" value="ECO:0007669"/>
    <property type="project" value="UniProtKB-ARBA"/>
</dbReference>
<dbReference type="EMBL" id="CP003470">
    <property type="protein sequence ID" value="AGG89002.1"/>
    <property type="molecule type" value="Genomic_DNA"/>
</dbReference>
<dbReference type="Proteomes" id="UP000011859">
    <property type="component" value="Chromosome"/>
</dbReference>
<name>M4NG13_9GAMM</name>
<evidence type="ECO:0000256" key="1">
    <source>
        <dbReference type="SAM" id="MobiDB-lite"/>
    </source>
</evidence>
<dbReference type="STRING" id="666685.R2APBS1_1878"/>
<accession>M4NG13</accession>
<dbReference type="RefSeq" id="WP_015447727.1">
    <property type="nucleotide sequence ID" value="NC_020541.1"/>
</dbReference>
<keyword evidence="4" id="KW-1185">Reference proteome</keyword>
<protein>
    <submittedName>
        <fullName evidence="3">SprT-like family</fullName>
    </submittedName>
</protein>
<reference evidence="3 4" key="1">
    <citation type="submission" date="2012-04" db="EMBL/GenBank/DDBJ databases">
        <title>Complete genome of Rhodanobacter sp. 2APBS1.</title>
        <authorList>
            <consortium name="US DOE Joint Genome Institute"/>
            <person name="Huntemann M."/>
            <person name="Wei C.-L."/>
            <person name="Han J."/>
            <person name="Detter J.C."/>
            <person name="Han C."/>
            <person name="Tapia R."/>
            <person name="Munk A.C.C."/>
            <person name="Chen A."/>
            <person name="Krypides N."/>
            <person name="Mavromatis K."/>
            <person name="Markowitz V."/>
            <person name="Szeto E."/>
            <person name="Ivanova N."/>
            <person name="Mikhailova N."/>
            <person name="Ovchinnikova G."/>
            <person name="Pagani I."/>
            <person name="Pati A."/>
            <person name="Goodwin L."/>
            <person name="Peters L."/>
            <person name="Pitluck S."/>
            <person name="Woyke T."/>
            <person name="Prakash O."/>
            <person name="Elkins J."/>
            <person name="Brown S."/>
            <person name="Palumbo A."/>
            <person name="Hemme C."/>
            <person name="Zhou J."/>
            <person name="Watson D."/>
            <person name="Jardine P."/>
            <person name="Kostka J."/>
            <person name="Green S."/>
        </authorList>
    </citation>
    <scope>NUCLEOTIDE SEQUENCE [LARGE SCALE GENOMIC DNA]</scope>
    <source>
        <strain evidence="3 4">2APBS1</strain>
    </source>
</reference>
<organism evidence="3 4">
    <name type="scientific">Rhodanobacter denitrificans</name>
    <dbReference type="NCBI Taxonomy" id="666685"/>
    <lineage>
        <taxon>Bacteria</taxon>
        <taxon>Pseudomonadati</taxon>
        <taxon>Pseudomonadota</taxon>
        <taxon>Gammaproteobacteria</taxon>
        <taxon>Lysobacterales</taxon>
        <taxon>Rhodanobacteraceae</taxon>
        <taxon>Rhodanobacter</taxon>
    </lineage>
</organism>
<dbReference type="InterPro" id="IPR006640">
    <property type="entry name" value="SprT-like_domain"/>
</dbReference>
<dbReference type="HOGENOM" id="CLU_068645_0_0_6"/>
<evidence type="ECO:0000313" key="3">
    <source>
        <dbReference type="EMBL" id="AGG89002.1"/>
    </source>
</evidence>
<dbReference type="Pfam" id="PF10263">
    <property type="entry name" value="SprT-like"/>
    <property type="match status" value="1"/>
</dbReference>
<feature type="region of interest" description="Disordered" evidence="1">
    <location>
        <begin position="224"/>
        <end position="314"/>
    </location>
</feature>
<dbReference type="GeneID" id="72428607"/>
<dbReference type="OrthoDB" id="5298817at2"/>
<evidence type="ECO:0000259" key="2">
    <source>
        <dbReference type="Pfam" id="PF10263"/>
    </source>
</evidence>
<evidence type="ECO:0000313" key="4">
    <source>
        <dbReference type="Proteomes" id="UP000011859"/>
    </source>
</evidence>
<dbReference type="KEGG" id="rhd:R2APBS1_1878"/>
<proteinExistence type="predicted"/>
<feature type="domain" description="SprT-like" evidence="2">
    <location>
        <begin position="18"/>
        <end position="116"/>
    </location>
</feature>
<dbReference type="AlphaFoldDB" id="M4NG13"/>
<sequence length="347" mass="37514">MDRSRTPTEQAHEELAHAFEVLNDRLFDAELPPCLITLQRSRGFRGFFSAHRFIRADATTTHEIAMNPQIFALATLPEVLSELAHNMVHLWAHMRGVQGRRGYHSKAWADRMEALGLMPSSTGRPGGKRTGEKVEHYIIEGGPFDEAVRDLVASGFGITWLDRVASPWLEGEDAGSSEREHQLLGSQLLGRMGLLVSQVQDDEPELDAIDGRHTPADAAAQVALDQRQEPAPEDAFDWGAPGPAATESYVLPQDDDRGAEALSPADGRPRPAQEGGAVILDSGSKARAGEEPKPVPLISVGGQPEPGSKPRRDKVRFTCPSCGQKAWAKGTACLDCGTCKVAMTSSA</sequence>
<dbReference type="eggNOG" id="COG3091">
    <property type="taxonomic scope" value="Bacteria"/>
</dbReference>